<dbReference type="GO" id="GO:0009190">
    <property type="term" value="P:cyclic nucleotide biosynthetic process"/>
    <property type="evidence" value="ECO:0007669"/>
    <property type="project" value="InterPro"/>
</dbReference>
<dbReference type="GO" id="GO:0004016">
    <property type="term" value="F:adenylate cyclase activity"/>
    <property type="evidence" value="ECO:0007669"/>
    <property type="project" value="TreeGrafter"/>
</dbReference>
<dbReference type="InterPro" id="IPR001054">
    <property type="entry name" value="A/G_cyclase"/>
</dbReference>
<reference evidence="5 6" key="1">
    <citation type="journal article" date="2016" name="BMC Genomics">
        <title>Combined genomic and structural analyses of a cultured magnetotactic bacterium reveals its niche adaptation to a dynamic environment.</title>
        <authorList>
            <person name="Araujo A.C."/>
            <person name="Morillo V."/>
            <person name="Cypriano J."/>
            <person name="Teixeira L.C."/>
            <person name="Leao P."/>
            <person name="Lyra S."/>
            <person name="Almeida L.G."/>
            <person name="Bazylinski D.A."/>
            <person name="Vasconcellos A.T."/>
            <person name="Abreu F."/>
            <person name="Lins U."/>
        </authorList>
    </citation>
    <scope>NUCLEOTIDE SEQUENCE [LARGE SCALE GENOMIC DNA]</scope>
    <source>
        <strain evidence="5 6">IT-1</strain>
    </source>
</reference>
<dbReference type="Gene3D" id="3.40.50.300">
    <property type="entry name" value="P-loop containing nucleotide triphosphate hydrolases"/>
    <property type="match status" value="1"/>
</dbReference>
<dbReference type="Pfam" id="PF00211">
    <property type="entry name" value="Guanylate_cyc"/>
    <property type="match status" value="1"/>
</dbReference>
<accession>A0A1Y2K679</accession>
<dbReference type="GO" id="GO:0005524">
    <property type="term" value="F:ATP binding"/>
    <property type="evidence" value="ECO:0007669"/>
    <property type="project" value="UniProtKB-KW"/>
</dbReference>
<dbReference type="InterPro" id="IPR011990">
    <property type="entry name" value="TPR-like_helical_dom_sf"/>
</dbReference>
<evidence type="ECO:0000313" key="5">
    <source>
        <dbReference type="EMBL" id="OSM02525.1"/>
    </source>
</evidence>
<dbReference type="PANTHER" id="PTHR16305">
    <property type="entry name" value="TESTICULAR SOLUBLE ADENYLYL CYCLASE"/>
    <property type="match status" value="1"/>
</dbReference>
<dbReference type="Gene3D" id="3.30.70.1230">
    <property type="entry name" value="Nucleotide cyclase"/>
    <property type="match status" value="1"/>
</dbReference>
<keyword evidence="2" id="KW-0067">ATP-binding</keyword>
<feature type="repeat" description="TPR" evidence="3">
    <location>
        <begin position="866"/>
        <end position="899"/>
    </location>
</feature>
<dbReference type="SMART" id="SM00028">
    <property type="entry name" value="TPR"/>
    <property type="match status" value="5"/>
</dbReference>
<name>A0A1Y2K679_9PROT</name>
<proteinExistence type="predicted"/>
<comment type="caution">
    <text evidence="5">The sequence shown here is derived from an EMBL/GenBank/DDBJ whole genome shotgun (WGS) entry which is preliminary data.</text>
</comment>
<keyword evidence="3" id="KW-0802">TPR repeat</keyword>
<dbReference type="SMART" id="SM00044">
    <property type="entry name" value="CYCc"/>
    <property type="match status" value="1"/>
</dbReference>
<dbReference type="CDD" id="cd07302">
    <property type="entry name" value="CHD"/>
    <property type="match status" value="1"/>
</dbReference>
<keyword evidence="6" id="KW-1185">Reference proteome</keyword>
<dbReference type="PROSITE" id="PS50005">
    <property type="entry name" value="TPR"/>
    <property type="match status" value="1"/>
</dbReference>
<dbReference type="PANTHER" id="PTHR16305:SF28">
    <property type="entry name" value="GUANYLATE CYCLASE DOMAIN-CONTAINING PROTEIN"/>
    <property type="match status" value="1"/>
</dbReference>
<gene>
    <name evidence="5" type="ORF">MAIT1_02682</name>
</gene>
<dbReference type="InterPro" id="IPR019734">
    <property type="entry name" value="TPR_rpt"/>
</dbReference>
<dbReference type="Proteomes" id="UP000194003">
    <property type="component" value="Unassembled WGS sequence"/>
</dbReference>
<evidence type="ECO:0000313" key="6">
    <source>
        <dbReference type="Proteomes" id="UP000194003"/>
    </source>
</evidence>
<dbReference type="GO" id="GO:0005737">
    <property type="term" value="C:cytoplasm"/>
    <property type="evidence" value="ECO:0007669"/>
    <property type="project" value="TreeGrafter"/>
</dbReference>
<protein>
    <submittedName>
        <fullName evidence="5">Putative adenylate/guanylate cyclase</fullName>
    </submittedName>
</protein>
<evidence type="ECO:0000256" key="3">
    <source>
        <dbReference type="PROSITE-ProRule" id="PRU00339"/>
    </source>
</evidence>
<dbReference type="SUPFAM" id="SSF48452">
    <property type="entry name" value="TPR-like"/>
    <property type="match status" value="1"/>
</dbReference>
<dbReference type="Pfam" id="PF13191">
    <property type="entry name" value="AAA_16"/>
    <property type="match status" value="1"/>
</dbReference>
<dbReference type="InterPro" id="IPR041664">
    <property type="entry name" value="AAA_16"/>
</dbReference>
<dbReference type="GO" id="GO:0035556">
    <property type="term" value="P:intracellular signal transduction"/>
    <property type="evidence" value="ECO:0007669"/>
    <property type="project" value="InterPro"/>
</dbReference>
<feature type="domain" description="Guanylate cyclase" evidence="4">
    <location>
        <begin position="1"/>
        <end position="132"/>
    </location>
</feature>
<dbReference type="InterPro" id="IPR029787">
    <property type="entry name" value="Nucleotide_cyclase"/>
</dbReference>
<dbReference type="PROSITE" id="PS50125">
    <property type="entry name" value="GUANYLATE_CYCLASE_2"/>
    <property type="match status" value="1"/>
</dbReference>
<dbReference type="InterPro" id="IPR027417">
    <property type="entry name" value="P-loop_NTPase"/>
</dbReference>
<organism evidence="5 6">
    <name type="scientific">Magnetofaba australis IT-1</name>
    <dbReference type="NCBI Taxonomy" id="1434232"/>
    <lineage>
        <taxon>Bacteria</taxon>
        <taxon>Pseudomonadati</taxon>
        <taxon>Pseudomonadota</taxon>
        <taxon>Magnetococcia</taxon>
        <taxon>Magnetococcales</taxon>
        <taxon>Magnetococcaceae</taxon>
        <taxon>Magnetofaba</taxon>
    </lineage>
</organism>
<dbReference type="SUPFAM" id="SSF52540">
    <property type="entry name" value="P-loop containing nucleoside triphosphate hydrolases"/>
    <property type="match status" value="1"/>
</dbReference>
<dbReference type="Gene3D" id="1.25.40.10">
    <property type="entry name" value="Tetratricopeptide repeat domain"/>
    <property type="match status" value="1"/>
</dbReference>
<dbReference type="SUPFAM" id="SSF55073">
    <property type="entry name" value="Nucleotide cyclase"/>
    <property type="match status" value="1"/>
</dbReference>
<evidence type="ECO:0000256" key="2">
    <source>
        <dbReference type="ARBA" id="ARBA00022840"/>
    </source>
</evidence>
<evidence type="ECO:0000259" key="4">
    <source>
        <dbReference type="PROSITE" id="PS50125"/>
    </source>
</evidence>
<sequence>MLFADISGFTAMSEKLDPEEVTDLMNGCLKMLADIVVRYEGHVDKFIGDCIMAIFGAPITHENDPELAVRAALDMQKEIEEYNKRLPVKLEKPLSLHIGVNSGMVIAGGVGSDQKMEYTVMGDTVNLASRLESMATGGETYLSVYTYNLCRNHFEFEKLDPIKVKGKKDPVAVYKAIKAKTLTAADRKSANTVTPLVGRARELDTLRGCMDQLLAGNGQAVFLVAPPGIGKSRVQMEIKQRLSEGDVQIIEGICRSFGRTTSYYIFSEIFQHLFNIDSEDMPEAITEKISSGLPLLLNLEPGAATAEARSAMVFIGAILGAHFDEAEFDVPISQMDAQEIKGATFRAIAWFFLEMARSKPLLLVLEDLHHADNSSVELIASLFEQLRNAPIAVLALMRPVKDHPCQKLPMIAQKALGDSATEIEFKSLTPTECDELVRKLIGSDDAPEEILALIRQRADGNPMFIEEIVQSLWDEEVIERASDGAIRLLKEPDQVAIPSSIQGMIIARIDKLQSDLKETLHAAAVIGPVFKHALIQRVSAAPDIEDKLNQVVDMGLIFESKSFPEIEYSFRNIMIQEAIYGTLLHKKQKELHAVVAQQIEDLFENRLEDHYEVLAEHYQLADEPAKAYDYALKSGLKAKEAFANADAQNYLEMAIDIGINLPEPPTPLATVYAALADVQELGGALDNAIAARRKILPLLTEVEAQADILRQIGRTEEKQCAREQAMATYEEARKLLADAPESMSMGNLLVNISWVLGRLKRTDEAIATAEQAMAIFEKQGHKEGVALACNNLGVFHEFQGDLDTALDYNQKSLSIFSGLGDRRQTGNLYLSLGFLYAKRQQGDIALDFFEKSHQIMTRIGNRPGAATALMNKGKCYAQQERFEEAEDALSQALKLHRELNLRGRIIANCWLLFDAQLARGKTKPARDTLELARSLASAQEDTLDLAKTARAEARLLAREGKQPQQKLNAAIKLFLEAGREKDADAVRQDLARYEESGKL</sequence>
<dbReference type="STRING" id="1434232.MAIT1_02682"/>
<evidence type="ECO:0000256" key="1">
    <source>
        <dbReference type="ARBA" id="ARBA00022741"/>
    </source>
</evidence>
<dbReference type="AlphaFoldDB" id="A0A1Y2K679"/>
<dbReference type="EMBL" id="LVJN01000020">
    <property type="protein sequence ID" value="OSM02525.1"/>
    <property type="molecule type" value="Genomic_DNA"/>
</dbReference>
<dbReference type="Pfam" id="PF13424">
    <property type="entry name" value="TPR_12"/>
    <property type="match status" value="2"/>
</dbReference>
<keyword evidence="1" id="KW-0547">Nucleotide-binding</keyword>